<feature type="transmembrane region" description="Helical" evidence="1">
    <location>
        <begin position="6"/>
        <end position="27"/>
    </location>
</feature>
<keyword evidence="1" id="KW-1133">Transmembrane helix</keyword>
<feature type="transmembrane region" description="Helical" evidence="1">
    <location>
        <begin position="39"/>
        <end position="63"/>
    </location>
</feature>
<keyword evidence="1" id="KW-0812">Transmembrane</keyword>
<dbReference type="Proteomes" id="UP001194273">
    <property type="component" value="Unassembled WGS sequence"/>
</dbReference>
<sequence length="179" mass="18161">MTPVKRVVVTATCAALGIVLPMAFHALPGAGNVWLPMHIPVLVCGLVAGSASGIAAGLLAPVISSLLTGMPAAPVLPAMTCELMTYGLVSGLLGARVRTGRLALDLYVSLVGAMLCGRLVSGALQALIFSAGSYSLAAWVTGSFFTGLPGIVLQLVVVVPVVAALERAGLVEPRYPDAR</sequence>
<evidence type="ECO:0000256" key="1">
    <source>
        <dbReference type="SAM" id="Phobius"/>
    </source>
</evidence>
<dbReference type="Gene3D" id="1.10.1760.20">
    <property type="match status" value="1"/>
</dbReference>
<comment type="caution">
    <text evidence="2">The sequence shown here is derived from an EMBL/GenBank/DDBJ whole genome shotgun (WGS) entry which is preliminary data.</text>
</comment>
<dbReference type="EMBL" id="JADCJZ010000002">
    <property type="protein sequence ID" value="MBE5024084.1"/>
    <property type="molecule type" value="Genomic_DNA"/>
</dbReference>
<dbReference type="InterPro" id="IPR024529">
    <property type="entry name" value="ECF_trnsprt_substrate-spec"/>
</dbReference>
<feature type="transmembrane region" description="Helical" evidence="1">
    <location>
        <begin position="136"/>
        <end position="165"/>
    </location>
</feature>
<evidence type="ECO:0000313" key="3">
    <source>
        <dbReference type="Proteomes" id="UP001194273"/>
    </source>
</evidence>
<dbReference type="Pfam" id="PF12822">
    <property type="entry name" value="ECF_trnsprt"/>
    <property type="match status" value="1"/>
</dbReference>
<accession>A0ABR9QSR7</accession>
<organism evidence="2 3">
    <name type="scientific">Thermophilibacter gallinarum</name>
    <dbReference type="NCBI Taxonomy" id="2779357"/>
    <lineage>
        <taxon>Bacteria</taxon>
        <taxon>Bacillati</taxon>
        <taxon>Actinomycetota</taxon>
        <taxon>Coriobacteriia</taxon>
        <taxon>Coriobacteriales</taxon>
        <taxon>Atopobiaceae</taxon>
        <taxon>Thermophilibacter</taxon>
    </lineage>
</organism>
<evidence type="ECO:0000313" key="2">
    <source>
        <dbReference type="EMBL" id="MBE5024084.1"/>
    </source>
</evidence>
<reference evidence="2 3" key="1">
    <citation type="submission" date="2020-10" db="EMBL/GenBank/DDBJ databases">
        <title>ChiBAC.</title>
        <authorList>
            <person name="Zenner C."/>
            <person name="Hitch T.C.A."/>
            <person name="Clavel T."/>
        </authorList>
    </citation>
    <scope>NUCLEOTIDE SEQUENCE [LARGE SCALE GENOMIC DNA]</scope>
    <source>
        <strain evidence="2 3">DSM 107455</strain>
    </source>
</reference>
<gene>
    <name evidence="2" type="ORF">INF26_04360</name>
</gene>
<keyword evidence="1" id="KW-0472">Membrane</keyword>
<name>A0ABR9QSR7_9ACTN</name>
<proteinExistence type="predicted"/>
<protein>
    <submittedName>
        <fullName evidence="2">ECF transporter S component</fullName>
    </submittedName>
</protein>
<keyword evidence="3" id="KW-1185">Reference proteome</keyword>
<dbReference type="RefSeq" id="WP_193529517.1">
    <property type="nucleotide sequence ID" value="NZ_JADCJZ010000002.1"/>
</dbReference>
<feature type="transmembrane region" description="Helical" evidence="1">
    <location>
        <begin position="106"/>
        <end position="130"/>
    </location>
</feature>